<evidence type="ECO:0000313" key="6">
    <source>
        <dbReference type="EMBL" id="CAG5096610.1"/>
    </source>
</evidence>
<reference evidence="6 7" key="1">
    <citation type="submission" date="2021-04" db="EMBL/GenBank/DDBJ databases">
        <authorList>
            <person name="Bliznina A."/>
        </authorList>
    </citation>
    <scope>NUCLEOTIDE SEQUENCE [LARGE SCALE GENOMIC DNA]</scope>
</reference>
<gene>
    <name evidence="6" type="ORF">OKIOD_LOCUS6258</name>
</gene>
<proteinExistence type="predicted"/>
<dbReference type="PROSITE" id="PS01187">
    <property type="entry name" value="EGF_CA"/>
    <property type="match status" value="1"/>
</dbReference>
<name>A0ABN7SFK1_OIKDI</name>
<dbReference type="Proteomes" id="UP001158576">
    <property type="component" value="Chromosome XSR"/>
</dbReference>
<dbReference type="PROSITE" id="PS50024">
    <property type="entry name" value="SEA"/>
    <property type="match status" value="1"/>
</dbReference>
<evidence type="ECO:0000259" key="4">
    <source>
        <dbReference type="PROSITE" id="PS50024"/>
    </source>
</evidence>
<accession>A0ABN7SFK1</accession>
<dbReference type="CDD" id="cd00054">
    <property type="entry name" value="EGF_CA"/>
    <property type="match status" value="1"/>
</dbReference>
<protein>
    <submittedName>
        <fullName evidence="6">Oidioi.mRNA.OKI2018_I69.XSR.g14700.t1.cds</fullName>
    </submittedName>
</protein>
<dbReference type="PROSITE" id="PS50026">
    <property type="entry name" value="EGF_3"/>
    <property type="match status" value="1"/>
</dbReference>
<comment type="caution">
    <text evidence="3">Lacks conserved residue(s) required for the propagation of feature annotation.</text>
</comment>
<dbReference type="SMART" id="SM00179">
    <property type="entry name" value="EGF_CA"/>
    <property type="match status" value="1"/>
</dbReference>
<organism evidence="6 7">
    <name type="scientific">Oikopleura dioica</name>
    <name type="common">Tunicate</name>
    <dbReference type="NCBI Taxonomy" id="34765"/>
    <lineage>
        <taxon>Eukaryota</taxon>
        <taxon>Metazoa</taxon>
        <taxon>Chordata</taxon>
        <taxon>Tunicata</taxon>
        <taxon>Appendicularia</taxon>
        <taxon>Copelata</taxon>
        <taxon>Oikopleuridae</taxon>
        <taxon>Oikopleura</taxon>
    </lineage>
</organism>
<dbReference type="Gene3D" id="2.10.25.10">
    <property type="entry name" value="Laminin"/>
    <property type="match status" value="1"/>
</dbReference>
<dbReference type="InterPro" id="IPR001881">
    <property type="entry name" value="EGF-like_Ca-bd_dom"/>
</dbReference>
<evidence type="ECO:0000313" key="7">
    <source>
        <dbReference type="Proteomes" id="UP001158576"/>
    </source>
</evidence>
<dbReference type="PROSITE" id="PS00010">
    <property type="entry name" value="ASX_HYDROXYL"/>
    <property type="match status" value="1"/>
</dbReference>
<dbReference type="Pfam" id="PF07645">
    <property type="entry name" value="EGF_CA"/>
    <property type="match status" value="1"/>
</dbReference>
<dbReference type="InterPro" id="IPR000082">
    <property type="entry name" value="SEA_dom"/>
</dbReference>
<keyword evidence="1 3" id="KW-0245">EGF-like domain</keyword>
<evidence type="ECO:0000259" key="5">
    <source>
        <dbReference type="PROSITE" id="PS50026"/>
    </source>
</evidence>
<dbReference type="SUPFAM" id="SSF57196">
    <property type="entry name" value="EGF/Laminin"/>
    <property type="match status" value="1"/>
</dbReference>
<dbReference type="InterPro" id="IPR000152">
    <property type="entry name" value="EGF-type_Asp/Asn_hydroxyl_site"/>
</dbReference>
<evidence type="ECO:0000256" key="1">
    <source>
        <dbReference type="ARBA" id="ARBA00022536"/>
    </source>
</evidence>
<dbReference type="InterPro" id="IPR018097">
    <property type="entry name" value="EGF_Ca-bd_CS"/>
</dbReference>
<feature type="domain" description="SEA" evidence="4">
    <location>
        <begin position="117"/>
        <end position="248"/>
    </location>
</feature>
<dbReference type="InterPro" id="IPR000742">
    <property type="entry name" value="EGF"/>
</dbReference>
<evidence type="ECO:0000256" key="2">
    <source>
        <dbReference type="ARBA" id="ARBA00023157"/>
    </source>
</evidence>
<dbReference type="EMBL" id="OU015569">
    <property type="protein sequence ID" value="CAG5096610.1"/>
    <property type="molecule type" value="Genomic_DNA"/>
</dbReference>
<feature type="domain" description="EGF-like" evidence="5">
    <location>
        <begin position="46"/>
        <end position="82"/>
    </location>
</feature>
<evidence type="ECO:0000256" key="3">
    <source>
        <dbReference type="PROSITE-ProRule" id="PRU00076"/>
    </source>
</evidence>
<keyword evidence="7" id="KW-1185">Reference proteome</keyword>
<keyword evidence="2" id="KW-1015">Disulfide bond</keyword>
<sequence>MKILQGLLGGSLAYSSCEDKYCGEHACMEGYMSIETLPTGALTCVDINECDLNMCHSTQDCVNLEGGYQCTCKEGFVENRNLLTFEYAPCKSLQPHTGIEIRRRRQTDGGSGDGPEVVEVVEVVVTATLGTDVEWSEELNDKESDEFKDAAADVEANLAAILNDEGTTVECTGFQQSSSRRKRRAAGDTEAIVDITVQQEQEDTGDGAPAPDLAAIEEQVKDSVVASIQESDSFTVDESSITTTSKETTVTVYDGECSKIFEENPEVFDGPGTFKRKGPNWDNYFSFNKNSDSVGWAIPEDTKFQYNCKPKKWNPSQDIAFMCNSEDKIVLCEDEDCENPTDEELDIENAMWNCGEEDDETEGTCKNIFDSFDNVFEESNHWKWYMDGWNKWWKVELEDLQQSSGFKVGTYFSHRCNNDPNLKWRKKDISFKCTRFGDKVGFYQCEDRKCDEVLNRRIKPKAMSWRFTCED</sequence>
<dbReference type="InterPro" id="IPR049883">
    <property type="entry name" value="NOTCH1_EGF-like"/>
</dbReference>